<dbReference type="PANTHER" id="PTHR13696">
    <property type="entry name" value="P-LOOP CONTAINING NUCLEOSIDE TRIPHOSPHATE HYDROLASE"/>
    <property type="match status" value="1"/>
</dbReference>
<keyword evidence="2" id="KW-0378">Hydrolase</keyword>
<dbReference type="Gene3D" id="3.40.50.300">
    <property type="entry name" value="P-loop containing nucleotide triphosphate hydrolases"/>
    <property type="match status" value="1"/>
</dbReference>
<dbReference type="GO" id="GO:0016787">
    <property type="term" value="F:hydrolase activity"/>
    <property type="evidence" value="ECO:0007669"/>
    <property type="project" value="UniProtKB-KW"/>
</dbReference>
<keyword evidence="3" id="KW-1185">Reference proteome</keyword>
<protein>
    <submittedName>
        <fullName evidence="2">MinD/ParA/CobQ/CobA-like protein</fullName>
        <ecNumber evidence="2">3.6.-.-</ecNumber>
    </submittedName>
</protein>
<dbReference type="SUPFAM" id="SSF52540">
    <property type="entry name" value="P-loop containing nucleoside triphosphate hydrolases"/>
    <property type="match status" value="1"/>
</dbReference>
<dbReference type="InterPro" id="IPR050678">
    <property type="entry name" value="DNA_Partitioning_ATPase"/>
</dbReference>
<dbReference type="AlphaFoldDB" id="A0A5B9QF87"/>
<accession>A0A5B9QF87</accession>
<dbReference type="PANTHER" id="PTHR13696:SF96">
    <property type="entry name" value="COBQ_COBB_MIND_PARA NUCLEOTIDE BINDING DOMAIN-CONTAINING PROTEIN"/>
    <property type="match status" value="1"/>
</dbReference>
<evidence type="ECO:0000313" key="2">
    <source>
        <dbReference type="EMBL" id="QEG37707.1"/>
    </source>
</evidence>
<dbReference type="PIRSF" id="PIRSF009320">
    <property type="entry name" value="Nuc_binding_HP_1000"/>
    <property type="match status" value="1"/>
</dbReference>
<dbReference type="RefSeq" id="WP_148075902.1">
    <property type="nucleotide sequence ID" value="NZ_CP042913.1"/>
</dbReference>
<dbReference type="EMBL" id="CP042913">
    <property type="protein sequence ID" value="QEG37707.1"/>
    <property type="molecule type" value="Genomic_DNA"/>
</dbReference>
<evidence type="ECO:0000313" key="3">
    <source>
        <dbReference type="Proteomes" id="UP000323917"/>
    </source>
</evidence>
<gene>
    <name evidence="2" type="ORF">Pr1d_50530</name>
</gene>
<dbReference type="EC" id="3.6.-.-" evidence="2"/>
<dbReference type="CDD" id="cd02042">
    <property type="entry name" value="ParAB_family"/>
    <property type="match status" value="1"/>
</dbReference>
<feature type="domain" description="CobQ/CobB/MinD/ParA nucleotide binding" evidence="1">
    <location>
        <begin position="3"/>
        <end position="178"/>
    </location>
</feature>
<reference evidence="2 3" key="1">
    <citation type="submission" date="2019-08" db="EMBL/GenBank/DDBJ databases">
        <title>Deep-cultivation of Planctomycetes and their phenomic and genomic characterization uncovers novel biology.</title>
        <authorList>
            <person name="Wiegand S."/>
            <person name="Jogler M."/>
            <person name="Boedeker C."/>
            <person name="Pinto D."/>
            <person name="Vollmers J."/>
            <person name="Rivas-Marin E."/>
            <person name="Kohn T."/>
            <person name="Peeters S.H."/>
            <person name="Heuer A."/>
            <person name="Rast P."/>
            <person name="Oberbeckmann S."/>
            <person name="Bunk B."/>
            <person name="Jeske O."/>
            <person name="Meyerdierks A."/>
            <person name="Storesund J.E."/>
            <person name="Kallscheuer N."/>
            <person name="Luecker S."/>
            <person name="Lage O.M."/>
            <person name="Pohl T."/>
            <person name="Merkel B.J."/>
            <person name="Hornburger P."/>
            <person name="Mueller R.-W."/>
            <person name="Bruemmer F."/>
            <person name="Labrenz M."/>
            <person name="Spormann A.M."/>
            <person name="Op den Camp H."/>
            <person name="Overmann J."/>
            <person name="Amann R."/>
            <person name="Jetten M.S.M."/>
            <person name="Mascher T."/>
            <person name="Medema M.H."/>
            <person name="Devos D.P."/>
            <person name="Kaster A.-K."/>
            <person name="Ovreas L."/>
            <person name="Rohde M."/>
            <person name="Galperin M.Y."/>
            <person name="Jogler C."/>
        </authorList>
    </citation>
    <scope>NUCLEOTIDE SEQUENCE [LARGE SCALE GENOMIC DNA]</scope>
    <source>
        <strain evidence="2 3">Pr1d</strain>
    </source>
</reference>
<dbReference type="Proteomes" id="UP000323917">
    <property type="component" value="Chromosome"/>
</dbReference>
<dbReference type="KEGG" id="bgok:Pr1d_50530"/>
<evidence type="ECO:0000259" key="1">
    <source>
        <dbReference type="Pfam" id="PF01656"/>
    </source>
</evidence>
<name>A0A5B9QF87_9BACT</name>
<organism evidence="2 3">
    <name type="scientific">Bythopirellula goksoeyrii</name>
    <dbReference type="NCBI Taxonomy" id="1400387"/>
    <lineage>
        <taxon>Bacteria</taxon>
        <taxon>Pseudomonadati</taxon>
        <taxon>Planctomycetota</taxon>
        <taxon>Planctomycetia</taxon>
        <taxon>Pirellulales</taxon>
        <taxon>Lacipirellulaceae</taxon>
        <taxon>Bythopirellula</taxon>
    </lineage>
</organism>
<dbReference type="OrthoDB" id="9804460at2"/>
<proteinExistence type="predicted"/>
<dbReference type="Pfam" id="PF01656">
    <property type="entry name" value="CbiA"/>
    <property type="match status" value="1"/>
</dbReference>
<sequence length="229" mass="24811">MIIALVNSKGGVGKSTLAGNLAAWLHEQGHSVILADCDAQKSSSQWVQEAKPDIQVFHFANSDEILDSLPVLRDKADYIVADGPGSQTETSRALLMWADLAVIPCKASMFEARALAMNTAFVRQAQAIRNGQPDAIAVLTMVGRDYRLTKDMRDAAASLELTVAEAPIGLRQAYADAPGQATFVWKMGSSARDAAEEIDALFRELLPEACTENVVPMRRVRGRKKRANG</sequence>
<dbReference type="InterPro" id="IPR027417">
    <property type="entry name" value="P-loop_NTPase"/>
</dbReference>
<dbReference type="InterPro" id="IPR002586">
    <property type="entry name" value="CobQ/CobB/MinD/ParA_Nub-bd_dom"/>
</dbReference>